<accession>A0A1I4MS57</accession>
<keyword evidence="5 6" id="KW-0413">Isomerase</keyword>
<evidence type="ECO:0000256" key="2">
    <source>
        <dbReference type="ARBA" id="ARBA00013194"/>
    </source>
</evidence>
<dbReference type="SUPFAM" id="SSF54534">
    <property type="entry name" value="FKBP-like"/>
    <property type="match status" value="1"/>
</dbReference>
<dbReference type="EC" id="5.2.1.8" evidence="2"/>
<evidence type="ECO:0000313" key="10">
    <source>
        <dbReference type="Proteomes" id="UP000199006"/>
    </source>
</evidence>
<evidence type="ECO:0000256" key="5">
    <source>
        <dbReference type="ARBA" id="ARBA00023235"/>
    </source>
</evidence>
<evidence type="ECO:0000313" key="9">
    <source>
        <dbReference type="EMBL" id="SFM05895.1"/>
    </source>
</evidence>
<dbReference type="InterPro" id="IPR050245">
    <property type="entry name" value="PrsA_foldase"/>
</dbReference>
<name>A0A1I4MS57_9FIRM</name>
<dbReference type="SUPFAM" id="SSF109998">
    <property type="entry name" value="Triger factor/SurA peptide-binding domain-like"/>
    <property type="match status" value="1"/>
</dbReference>
<feature type="signal peptide" evidence="7">
    <location>
        <begin position="1"/>
        <end position="24"/>
    </location>
</feature>
<evidence type="ECO:0000256" key="3">
    <source>
        <dbReference type="ARBA" id="ARBA00022729"/>
    </source>
</evidence>
<evidence type="ECO:0000256" key="7">
    <source>
        <dbReference type="SAM" id="SignalP"/>
    </source>
</evidence>
<keyword evidence="3 7" id="KW-0732">Signal</keyword>
<dbReference type="AlphaFoldDB" id="A0A1I4MS57"/>
<dbReference type="Gene3D" id="1.10.4030.10">
    <property type="entry name" value="Porin chaperone SurA, peptide-binding domain"/>
    <property type="match status" value="1"/>
</dbReference>
<organism evidence="9 10">
    <name type="scientific">Halanaerobium salsuginis</name>
    <dbReference type="NCBI Taxonomy" id="29563"/>
    <lineage>
        <taxon>Bacteria</taxon>
        <taxon>Bacillati</taxon>
        <taxon>Bacillota</taxon>
        <taxon>Clostridia</taxon>
        <taxon>Halanaerobiales</taxon>
        <taxon>Halanaerobiaceae</taxon>
        <taxon>Halanaerobium</taxon>
    </lineage>
</organism>
<evidence type="ECO:0000256" key="6">
    <source>
        <dbReference type="PROSITE-ProRule" id="PRU00278"/>
    </source>
</evidence>
<dbReference type="Gene3D" id="3.10.50.40">
    <property type="match status" value="1"/>
</dbReference>
<feature type="domain" description="PpiC" evidence="8">
    <location>
        <begin position="205"/>
        <end position="297"/>
    </location>
</feature>
<dbReference type="Proteomes" id="UP000199006">
    <property type="component" value="Unassembled WGS sequence"/>
</dbReference>
<evidence type="ECO:0000259" key="8">
    <source>
        <dbReference type="PROSITE" id="PS50198"/>
    </source>
</evidence>
<protein>
    <recommendedName>
        <fullName evidence="2">peptidylprolyl isomerase</fullName>
        <ecNumber evidence="2">5.2.1.8</ecNumber>
    </recommendedName>
</protein>
<feature type="chain" id="PRO_5038741723" description="peptidylprolyl isomerase" evidence="7">
    <location>
        <begin position="25"/>
        <end position="343"/>
    </location>
</feature>
<dbReference type="InterPro" id="IPR027304">
    <property type="entry name" value="Trigger_fact/SurA_dom_sf"/>
</dbReference>
<gene>
    <name evidence="9" type="ORF">SAMN02983006_02692</name>
</gene>
<dbReference type="InterPro" id="IPR000297">
    <property type="entry name" value="PPIase_PpiC"/>
</dbReference>
<dbReference type="PROSITE" id="PS50198">
    <property type="entry name" value="PPIC_PPIASE_2"/>
    <property type="match status" value="1"/>
</dbReference>
<dbReference type="Pfam" id="PF13145">
    <property type="entry name" value="Rotamase_2"/>
    <property type="match status" value="1"/>
</dbReference>
<keyword evidence="10" id="KW-1185">Reference proteome</keyword>
<dbReference type="OrthoDB" id="14196at2"/>
<dbReference type="GO" id="GO:0003755">
    <property type="term" value="F:peptidyl-prolyl cis-trans isomerase activity"/>
    <property type="evidence" value="ECO:0007669"/>
    <property type="project" value="UniProtKB-KW"/>
</dbReference>
<comment type="catalytic activity">
    <reaction evidence="1">
        <text>[protein]-peptidylproline (omega=180) = [protein]-peptidylproline (omega=0)</text>
        <dbReference type="Rhea" id="RHEA:16237"/>
        <dbReference type="Rhea" id="RHEA-COMP:10747"/>
        <dbReference type="Rhea" id="RHEA-COMP:10748"/>
        <dbReference type="ChEBI" id="CHEBI:83833"/>
        <dbReference type="ChEBI" id="CHEBI:83834"/>
        <dbReference type="EC" id="5.2.1.8"/>
    </reaction>
</comment>
<dbReference type="RefSeq" id="WP_089862682.1">
    <property type="nucleotide sequence ID" value="NZ_FOTI01000058.1"/>
</dbReference>
<keyword evidence="4 6" id="KW-0697">Rotamase</keyword>
<proteinExistence type="predicted"/>
<dbReference type="PANTHER" id="PTHR47245:SF1">
    <property type="entry name" value="FOLDASE PROTEIN PRSA"/>
    <property type="match status" value="1"/>
</dbReference>
<dbReference type="InterPro" id="IPR046357">
    <property type="entry name" value="PPIase_dom_sf"/>
</dbReference>
<dbReference type="STRING" id="29563.SAMN02983006_02692"/>
<evidence type="ECO:0000256" key="4">
    <source>
        <dbReference type="ARBA" id="ARBA00023110"/>
    </source>
</evidence>
<dbReference type="PANTHER" id="PTHR47245">
    <property type="entry name" value="PEPTIDYLPROLYL ISOMERASE"/>
    <property type="match status" value="1"/>
</dbReference>
<dbReference type="Pfam" id="PF13624">
    <property type="entry name" value="SurA_N_3"/>
    <property type="match status" value="1"/>
</dbReference>
<dbReference type="EMBL" id="FOTI01000058">
    <property type="protein sequence ID" value="SFM05895.1"/>
    <property type="molecule type" value="Genomic_DNA"/>
</dbReference>
<evidence type="ECO:0000256" key="1">
    <source>
        <dbReference type="ARBA" id="ARBA00000971"/>
    </source>
</evidence>
<reference evidence="9 10" key="1">
    <citation type="submission" date="2016-10" db="EMBL/GenBank/DDBJ databases">
        <authorList>
            <person name="de Groot N.N."/>
        </authorList>
    </citation>
    <scope>NUCLEOTIDE SEQUENCE [LARGE SCALE GENOMIC DNA]</scope>
    <source>
        <strain evidence="9 10">ATCC 51327</strain>
    </source>
</reference>
<sequence>MNFKAKSLILAAVMLLVFSLPIFAQDTEAVKEATTQDTPEVAAYVNGEEISMQELEQYAGVRNVLMQLLQSNQEFASVVIQTEAGQNVINEFRKLKLNQLITSELLAQEAKNRDLEVSAEETNEIFDQQVNAIKQQNKLSDDQLEQAIKQQGFESMDQYKAMFIKNNMDGFLINKLREDVIADVNVTDQEAKEYYDNNQEQYKVAEQKKVSHILFDDQAKAEEVLAEIKAGADFTEMAKENSTGPSAENGGELGFIAVNDRGYDKTFRDAAMKLSVGEVSSEPVKTKYGYHIIKVTDKKEAGMKDFSDVKDSIKTQLESKKQNQEWSDFVESLRDQAEIEINL</sequence>